<dbReference type="GO" id="GO:0006281">
    <property type="term" value="P:DNA repair"/>
    <property type="evidence" value="ECO:0007669"/>
    <property type="project" value="InterPro"/>
</dbReference>
<dbReference type="AlphaFoldDB" id="A0A2N9Y2J8"/>
<dbReference type="InterPro" id="IPR003583">
    <property type="entry name" value="Hlx-hairpin-Hlx_DNA-bd_motif"/>
</dbReference>
<dbReference type="InterPro" id="IPR004509">
    <property type="entry name" value="Competence_ComEA_HhH"/>
</dbReference>
<dbReference type="Pfam" id="PF12836">
    <property type="entry name" value="HHH_3"/>
    <property type="match status" value="1"/>
</dbReference>
<feature type="domain" description="Helix-hairpin-helix DNA-binding motif class 1" evidence="2">
    <location>
        <begin position="26"/>
        <end position="45"/>
    </location>
</feature>
<dbReference type="SUPFAM" id="SSF47781">
    <property type="entry name" value="RuvA domain 2-like"/>
    <property type="match status" value="1"/>
</dbReference>
<dbReference type="NCBIfam" id="TIGR00426">
    <property type="entry name" value="competence protein ComEA helix-hairpin-helix repeat region"/>
    <property type="match status" value="1"/>
</dbReference>
<comment type="caution">
    <text evidence="3">The sequence shown here is derived from an EMBL/GenBank/DDBJ whole genome shotgun (WGS) entry which is preliminary data.</text>
</comment>
<name>A0A2N9Y2J8_9NEIS</name>
<accession>A0A2N9Y2J8</accession>
<evidence type="ECO:0000256" key="1">
    <source>
        <dbReference type="SAM" id="SignalP"/>
    </source>
</evidence>
<protein>
    <recommendedName>
        <fullName evidence="2">Helix-hairpin-helix DNA-binding motif class 1 domain-containing protein</fullName>
    </recommendedName>
</protein>
<reference evidence="3 4" key="1">
    <citation type="journal article" date="2017" name="MBio">
        <title>Type VI secretion-mediated competition in the bee gut microbiome.</title>
        <authorList>
            <person name="Steele M.I."/>
            <person name="Kwong W.K."/>
            <person name="Powell J.E."/>
            <person name="Whiteley M."/>
            <person name="Moran N.A."/>
        </authorList>
    </citation>
    <scope>NUCLEOTIDE SEQUENCE [LARGE SCALE GENOMIC DNA]</scope>
    <source>
        <strain evidence="3 4">PEB0171</strain>
    </source>
</reference>
<feature type="signal peptide" evidence="1">
    <location>
        <begin position="1"/>
        <end position="16"/>
    </location>
</feature>
<keyword evidence="1" id="KW-0732">Signal</keyword>
<organism evidence="3 4">
    <name type="scientific">Snodgrassella alvi</name>
    <dbReference type="NCBI Taxonomy" id="1196083"/>
    <lineage>
        <taxon>Bacteria</taxon>
        <taxon>Pseudomonadati</taxon>
        <taxon>Pseudomonadota</taxon>
        <taxon>Betaproteobacteria</taxon>
        <taxon>Neisseriales</taxon>
        <taxon>Neisseriaceae</taxon>
        <taxon>Snodgrassella</taxon>
    </lineage>
</organism>
<evidence type="ECO:0000313" key="4">
    <source>
        <dbReference type="Proteomes" id="UP000231094"/>
    </source>
</evidence>
<dbReference type="SMART" id="SM00278">
    <property type="entry name" value="HhH1"/>
    <property type="match status" value="2"/>
</dbReference>
<evidence type="ECO:0000259" key="2">
    <source>
        <dbReference type="SMART" id="SM00278"/>
    </source>
</evidence>
<gene>
    <name evidence="3" type="ORF">BHC47_07050</name>
</gene>
<evidence type="ECO:0000313" key="3">
    <source>
        <dbReference type="EMBL" id="PIT61330.1"/>
    </source>
</evidence>
<feature type="domain" description="Helix-hairpin-helix DNA-binding motif class 1" evidence="2">
    <location>
        <begin position="56"/>
        <end position="75"/>
    </location>
</feature>
<dbReference type="GO" id="GO:0015628">
    <property type="term" value="P:protein secretion by the type II secretion system"/>
    <property type="evidence" value="ECO:0007669"/>
    <property type="project" value="TreeGrafter"/>
</dbReference>
<feature type="chain" id="PRO_5014970979" description="Helix-hairpin-helix DNA-binding motif class 1 domain-containing protein" evidence="1">
    <location>
        <begin position="17"/>
        <end position="103"/>
    </location>
</feature>
<dbReference type="GO" id="GO:0015627">
    <property type="term" value="C:type II protein secretion system complex"/>
    <property type="evidence" value="ECO:0007669"/>
    <property type="project" value="TreeGrafter"/>
</dbReference>
<proteinExistence type="predicted"/>
<dbReference type="InterPro" id="IPR010994">
    <property type="entry name" value="RuvA_2-like"/>
</dbReference>
<dbReference type="Gene3D" id="1.10.150.280">
    <property type="entry name" value="AF1531-like domain"/>
    <property type="match status" value="1"/>
</dbReference>
<dbReference type="EMBL" id="MEIV01000066">
    <property type="protein sequence ID" value="PIT61330.1"/>
    <property type="molecule type" value="Genomic_DNA"/>
</dbReference>
<dbReference type="InterPro" id="IPR051675">
    <property type="entry name" value="Endo/Exo/Phosphatase_dom_1"/>
</dbReference>
<dbReference type="GO" id="GO:0003677">
    <property type="term" value="F:DNA binding"/>
    <property type="evidence" value="ECO:0007669"/>
    <property type="project" value="InterPro"/>
</dbReference>
<dbReference type="PANTHER" id="PTHR21180">
    <property type="entry name" value="ENDONUCLEASE/EXONUCLEASE/PHOSPHATASE FAMILY DOMAIN-CONTAINING PROTEIN 1"/>
    <property type="match status" value="1"/>
</dbReference>
<dbReference type="PANTHER" id="PTHR21180:SF32">
    <property type="entry name" value="ENDONUCLEASE_EXONUCLEASE_PHOSPHATASE FAMILY DOMAIN-CONTAINING PROTEIN 1"/>
    <property type="match status" value="1"/>
</dbReference>
<sequence>MGMILVLLFAMASVWAAVNINTASSQQLQSLPHIGAVKAQAIIDYRNAHGPFRSTKDIMRVKGIGKATYEKLQNDISVSGVTVNSNIPDAKYRRAVPATAVSR</sequence>
<dbReference type="Proteomes" id="UP000231094">
    <property type="component" value="Unassembled WGS sequence"/>
</dbReference>